<dbReference type="SMART" id="SM00225">
    <property type="entry name" value="BTB"/>
    <property type="match status" value="1"/>
</dbReference>
<dbReference type="InterPro" id="IPR000210">
    <property type="entry name" value="BTB/POZ_dom"/>
</dbReference>
<evidence type="ECO:0000256" key="2">
    <source>
        <dbReference type="ARBA" id="ARBA00010846"/>
    </source>
</evidence>
<dbReference type="InterPro" id="IPR002083">
    <property type="entry name" value="MATH/TRAF_dom"/>
</dbReference>
<feature type="domain" description="BTB" evidence="3">
    <location>
        <begin position="230"/>
        <end position="298"/>
    </location>
</feature>
<dbReference type="InterPro" id="IPR008974">
    <property type="entry name" value="TRAF-like"/>
</dbReference>
<evidence type="ECO:0000313" key="6">
    <source>
        <dbReference type="Proteomes" id="UP001054889"/>
    </source>
</evidence>
<dbReference type="SUPFAM" id="SSF54695">
    <property type="entry name" value="POZ domain"/>
    <property type="match status" value="1"/>
</dbReference>
<evidence type="ECO:0000256" key="1">
    <source>
        <dbReference type="ARBA" id="ARBA00004906"/>
    </source>
</evidence>
<dbReference type="Gene3D" id="3.30.710.10">
    <property type="entry name" value="Potassium Channel Kv1.1, Chain A"/>
    <property type="match status" value="1"/>
</dbReference>
<evidence type="ECO:0000313" key="5">
    <source>
        <dbReference type="EMBL" id="GJN20648.1"/>
    </source>
</evidence>
<dbReference type="PANTHER" id="PTHR26379:SF403">
    <property type="entry name" value="SPECKLE-TYPE POZ PROTEIN"/>
    <property type="match status" value="1"/>
</dbReference>
<sequence length="399" mass="42643">MLLDVLVSLAFADCITNLANKIIEPQSPSSRAPPAMSMTTPASTTSAIVANTASASHVLKIDGYSRTKGLATGVHLRSCSFAVGGHSWHIAYLPNGDCLERADYISIFLVLDDAPPVAGPVLAQFTMSLLDRGGKPVPSHAKTISMTQFAGPGASWGFTSFIKRDTLEKSRNLLKDDCFSVRCDVSVVTEFRAEDAASAAAAAAAPSFVAVPPSNLPRHLGDLLASGQGADVRFRVDGEDFAAHRCVLAVRSPVFGAELFGAMKEGREAHLVVIDDMRADVFRNLLHFLYTDALPPSGRQEEEEALMAQHLLVAADRYGMERLKLICEEALCRHIDVGTLATTLALAEQHRCQGLKNACVKFLKAPGALNAVMATDGFDHLAVSCPGLIKELMSKLAAR</sequence>
<dbReference type="PANTHER" id="PTHR26379">
    <property type="entry name" value="BTB/POZ AND MATH DOMAIN-CONTAINING PROTEIN 1"/>
    <property type="match status" value="1"/>
</dbReference>
<comment type="pathway">
    <text evidence="1">Protein modification; protein ubiquitination.</text>
</comment>
<reference evidence="5" key="1">
    <citation type="journal article" date="2018" name="DNA Res.">
        <title>Multiple hybrid de novo genome assembly of finger millet, an orphan allotetraploid crop.</title>
        <authorList>
            <person name="Hatakeyama M."/>
            <person name="Aluri S."/>
            <person name="Balachadran M.T."/>
            <person name="Sivarajan S.R."/>
            <person name="Patrignani A."/>
            <person name="Gruter S."/>
            <person name="Poveda L."/>
            <person name="Shimizu-Inatsugi R."/>
            <person name="Baeten J."/>
            <person name="Francoijs K.J."/>
            <person name="Nataraja K.N."/>
            <person name="Reddy Y.A.N."/>
            <person name="Phadnis S."/>
            <person name="Ravikumar R.L."/>
            <person name="Schlapbach R."/>
            <person name="Sreeman S.M."/>
            <person name="Shimizu K.K."/>
        </authorList>
    </citation>
    <scope>NUCLEOTIDE SEQUENCE</scope>
</reference>
<dbReference type="Gene3D" id="2.60.210.10">
    <property type="entry name" value="Apoptosis, Tumor Necrosis Factor Receptor Associated Protein 2, Chain A"/>
    <property type="match status" value="1"/>
</dbReference>
<reference evidence="5" key="2">
    <citation type="submission" date="2021-12" db="EMBL/GenBank/DDBJ databases">
        <title>Resequencing data analysis of finger millet.</title>
        <authorList>
            <person name="Hatakeyama M."/>
            <person name="Aluri S."/>
            <person name="Balachadran M.T."/>
            <person name="Sivarajan S.R."/>
            <person name="Poveda L."/>
            <person name="Shimizu-Inatsugi R."/>
            <person name="Schlapbach R."/>
            <person name="Sreeman S.M."/>
            <person name="Shimizu K.K."/>
        </authorList>
    </citation>
    <scope>NUCLEOTIDE SEQUENCE</scope>
</reference>
<dbReference type="EMBL" id="BQKI01000075">
    <property type="protein sequence ID" value="GJN20648.1"/>
    <property type="molecule type" value="Genomic_DNA"/>
</dbReference>
<evidence type="ECO:0000259" key="4">
    <source>
        <dbReference type="PROSITE" id="PS50144"/>
    </source>
</evidence>
<dbReference type="PROSITE" id="PS50097">
    <property type="entry name" value="BTB"/>
    <property type="match status" value="1"/>
</dbReference>
<comment type="caution">
    <text evidence="5">The sequence shown here is derived from an EMBL/GenBank/DDBJ whole genome shotgun (WGS) entry which is preliminary data.</text>
</comment>
<accession>A0AAV5EE55</accession>
<dbReference type="Pfam" id="PF22486">
    <property type="entry name" value="MATH_2"/>
    <property type="match status" value="1"/>
</dbReference>
<proteinExistence type="inferred from homology"/>
<dbReference type="Pfam" id="PF24570">
    <property type="entry name" value="BACK_BPM_SPOP"/>
    <property type="match status" value="1"/>
</dbReference>
<dbReference type="Proteomes" id="UP001054889">
    <property type="component" value="Unassembled WGS sequence"/>
</dbReference>
<organism evidence="5 6">
    <name type="scientific">Eleusine coracana subsp. coracana</name>
    <dbReference type="NCBI Taxonomy" id="191504"/>
    <lineage>
        <taxon>Eukaryota</taxon>
        <taxon>Viridiplantae</taxon>
        <taxon>Streptophyta</taxon>
        <taxon>Embryophyta</taxon>
        <taxon>Tracheophyta</taxon>
        <taxon>Spermatophyta</taxon>
        <taxon>Magnoliopsida</taxon>
        <taxon>Liliopsida</taxon>
        <taxon>Poales</taxon>
        <taxon>Poaceae</taxon>
        <taxon>PACMAD clade</taxon>
        <taxon>Chloridoideae</taxon>
        <taxon>Cynodonteae</taxon>
        <taxon>Eleusininae</taxon>
        <taxon>Eleusine</taxon>
    </lineage>
</organism>
<dbReference type="PROSITE" id="PS50144">
    <property type="entry name" value="MATH"/>
    <property type="match status" value="1"/>
</dbReference>
<dbReference type="InterPro" id="IPR056423">
    <property type="entry name" value="BACK_BPM_SPOP"/>
</dbReference>
<dbReference type="Gene3D" id="1.25.40.420">
    <property type="match status" value="1"/>
</dbReference>
<dbReference type="Pfam" id="PF00651">
    <property type="entry name" value="BTB"/>
    <property type="match status" value="1"/>
</dbReference>
<protein>
    <submittedName>
        <fullName evidence="5">Uncharacterized protein</fullName>
    </submittedName>
</protein>
<feature type="domain" description="MATH" evidence="4">
    <location>
        <begin position="54"/>
        <end position="185"/>
    </location>
</feature>
<dbReference type="CDD" id="cd00121">
    <property type="entry name" value="MATH"/>
    <property type="match status" value="1"/>
</dbReference>
<dbReference type="InterPro" id="IPR011333">
    <property type="entry name" value="SKP1/BTB/POZ_sf"/>
</dbReference>
<comment type="similarity">
    <text evidence="2">Belongs to the Tdpoz family.</text>
</comment>
<gene>
    <name evidence="5" type="primary">gb08048</name>
    <name evidence="5" type="ORF">PR202_gb08048</name>
</gene>
<dbReference type="InterPro" id="IPR045005">
    <property type="entry name" value="BPM1-6"/>
</dbReference>
<dbReference type="SMART" id="SM00061">
    <property type="entry name" value="MATH"/>
    <property type="match status" value="1"/>
</dbReference>
<evidence type="ECO:0000259" key="3">
    <source>
        <dbReference type="PROSITE" id="PS50097"/>
    </source>
</evidence>
<dbReference type="GO" id="GO:0016567">
    <property type="term" value="P:protein ubiquitination"/>
    <property type="evidence" value="ECO:0007669"/>
    <property type="project" value="InterPro"/>
</dbReference>
<dbReference type="SUPFAM" id="SSF49599">
    <property type="entry name" value="TRAF domain-like"/>
    <property type="match status" value="1"/>
</dbReference>
<keyword evidence="6" id="KW-1185">Reference proteome</keyword>
<dbReference type="AlphaFoldDB" id="A0AAV5EE55"/>
<name>A0AAV5EE55_ELECO</name>